<feature type="domain" description="HTH tetR-type" evidence="6">
    <location>
        <begin position="27"/>
        <end position="87"/>
    </location>
</feature>
<name>A0ABN8GW49_9BACL</name>
<keyword evidence="1" id="KW-0805">Transcription regulation</keyword>
<feature type="DNA-binding region" description="H-T-H motif" evidence="4">
    <location>
        <begin position="50"/>
        <end position="69"/>
    </location>
</feature>
<dbReference type="InterPro" id="IPR036271">
    <property type="entry name" value="Tet_transcr_reg_TetR-rel_C_sf"/>
</dbReference>
<dbReference type="RefSeq" id="WP_236336297.1">
    <property type="nucleotide sequence ID" value="NZ_CAKMMG010000008.1"/>
</dbReference>
<dbReference type="InterPro" id="IPR009057">
    <property type="entry name" value="Homeodomain-like_sf"/>
</dbReference>
<dbReference type="InterPro" id="IPR011075">
    <property type="entry name" value="TetR_C"/>
</dbReference>
<evidence type="ECO:0000256" key="1">
    <source>
        <dbReference type="ARBA" id="ARBA00023015"/>
    </source>
</evidence>
<sequence>MPENKRNTSAETAGEGEQNAGGRRRGDVLENAILQAAWDEWNEAGYTRLTMENIALRAKTNKNAVYRRWPSKAKIVAAAIGKHLTKPEGLGHVPDTGDVRSDMLALLHGIVKPMQAIGGETIHGLMTELYGGNLIASLPEMLSDKADNELTEMIRAILLNAQKRGELKLSEVSPQVLSLPANLLFYEVLTTHEPVADDTITGIIDDIFLPLVRLSREPS</sequence>
<dbReference type="SUPFAM" id="SSF46689">
    <property type="entry name" value="Homeodomain-like"/>
    <property type="match status" value="1"/>
</dbReference>
<dbReference type="Gene3D" id="1.10.10.60">
    <property type="entry name" value="Homeodomain-like"/>
    <property type="match status" value="1"/>
</dbReference>
<dbReference type="Proteomes" id="UP000838324">
    <property type="component" value="Unassembled WGS sequence"/>
</dbReference>
<dbReference type="Pfam" id="PF00440">
    <property type="entry name" value="TetR_N"/>
    <property type="match status" value="1"/>
</dbReference>
<accession>A0ABN8GW49</accession>
<evidence type="ECO:0000256" key="3">
    <source>
        <dbReference type="ARBA" id="ARBA00023163"/>
    </source>
</evidence>
<dbReference type="PANTHER" id="PTHR30055">
    <property type="entry name" value="HTH-TYPE TRANSCRIPTIONAL REGULATOR RUTR"/>
    <property type="match status" value="1"/>
</dbReference>
<evidence type="ECO:0000313" key="7">
    <source>
        <dbReference type="EMBL" id="CAH1217562.1"/>
    </source>
</evidence>
<organism evidence="7 8">
    <name type="scientific">Paenibacillus auburnensis</name>
    <dbReference type="NCBI Taxonomy" id="2905649"/>
    <lineage>
        <taxon>Bacteria</taxon>
        <taxon>Bacillati</taxon>
        <taxon>Bacillota</taxon>
        <taxon>Bacilli</taxon>
        <taxon>Bacillales</taxon>
        <taxon>Paenibacillaceae</taxon>
        <taxon>Paenibacillus</taxon>
    </lineage>
</organism>
<evidence type="ECO:0000256" key="4">
    <source>
        <dbReference type="PROSITE-ProRule" id="PRU00335"/>
    </source>
</evidence>
<evidence type="ECO:0000259" key="6">
    <source>
        <dbReference type="PROSITE" id="PS50977"/>
    </source>
</evidence>
<gene>
    <name evidence="7" type="ORF">PAECIP111892_04439</name>
</gene>
<feature type="region of interest" description="Disordered" evidence="5">
    <location>
        <begin position="1"/>
        <end position="24"/>
    </location>
</feature>
<dbReference type="EMBL" id="CAKMMG010000008">
    <property type="protein sequence ID" value="CAH1217562.1"/>
    <property type="molecule type" value="Genomic_DNA"/>
</dbReference>
<evidence type="ECO:0000256" key="5">
    <source>
        <dbReference type="SAM" id="MobiDB-lite"/>
    </source>
</evidence>
<proteinExistence type="predicted"/>
<evidence type="ECO:0000313" key="8">
    <source>
        <dbReference type="Proteomes" id="UP000838324"/>
    </source>
</evidence>
<dbReference type="Gene3D" id="1.10.357.10">
    <property type="entry name" value="Tetracycline Repressor, domain 2"/>
    <property type="match status" value="1"/>
</dbReference>
<dbReference type="InterPro" id="IPR001647">
    <property type="entry name" value="HTH_TetR"/>
</dbReference>
<dbReference type="PROSITE" id="PS50977">
    <property type="entry name" value="HTH_TETR_2"/>
    <property type="match status" value="1"/>
</dbReference>
<dbReference type="InterPro" id="IPR050109">
    <property type="entry name" value="HTH-type_TetR-like_transc_reg"/>
</dbReference>
<evidence type="ECO:0000256" key="2">
    <source>
        <dbReference type="ARBA" id="ARBA00023125"/>
    </source>
</evidence>
<dbReference type="SUPFAM" id="SSF48498">
    <property type="entry name" value="Tetracyclin repressor-like, C-terminal domain"/>
    <property type="match status" value="1"/>
</dbReference>
<keyword evidence="2 4" id="KW-0238">DNA-binding</keyword>
<protein>
    <recommendedName>
        <fullName evidence="6">HTH tetR-type domain-containing protein</fullName>
    </recommendedName>
</protein>
<dbReference type="Pfam" id="PF16859">
    <property type="entry name" value="TetR_C_11"/>
    <property type="match status" value="1"/>
</dbReference>
<reference evidence="7" key="1">
    <citation type="submission" date="2022-01" db="EMBL/GenBank/DDBJ databases">
        <authorList>
            <person name="Criscuolo A."/>
        </authorList>
    </citation>
    <scope>NUCLEOTIDE SEQUENCE</scope>
    <source>
        <strain evidence="7">CIP111892</strain>
    </source>
</reference>
<keyword evidence="8" id="KW-1185">Reference proteome</keyword>
<comment type="caution">
    <text evidence="7">The sequence shown here is derived from an EMBL/GenBank/DDBJ whole genome shotgun (WGS) entry which is preliminary data.</text>
</comment>
<dbReference type="PANTHER" id="PTHR30055:SF148">
    <property type="entry name" value="TETR-FAMILY TRANSCRIPTIONAL REGULATOR"/>
    <property type="match status" value="1"/>
</dbReference>
<keyword evidence="3" id="KW-0804">Transcription</keyword>